<dbReference type="Pfam" id="PF26563">
    <property type="entry name" value="Rv3660c_N"/>
    <property type="match status" value="1"/>
</dbReference>
<dbReference type="PANTHER" id="PTHR43384">
    <property type="entry name" value="SEPTUM SITE-DETERMINING PROTEIN MIND HOMOLOG, CHLOROPLASTIC-RELATED"/>
    <property type="match status" value="1"/>
</dbReference>
<name>A0ABR6BWR6_9PSEU</name>
<feature type="domain" description="Rv3660c-like CheY-like N-terminal" evidence="1">
    <location>
        <begin position="10"/>
        <end position="115"/>
    </location>
</feature>
<dbReference type="SUPFAM" id="SSF52540">
    <property type="entry name" value="P-loop containing nucleoside triphosphate hydrolases"/>
    <property type="match status" value="1"/>
</dbReference>
<dbReference type="Proteomes" id="UP000517916">
    <property type="component" value="Unassembled WGS sequence"/>
</dbReference>
<sequence>MNQAKPLALVGDEDLLGDLLKVAAAAGCDLERAPDAGSARGSWARAPLVVLDGQAAQGCERVGLPRRSGVVLIASGTPPATLFERGVAVGAERVLGLPEGESWLAGAFADAVDGPSQEPGRVLAVVGGRGGAGASVFTAAVGLAALRSGRRTLLVDCDPLAGGLDLVLGAESAAGLRWPELALGGGRVSASSLRAALPGQDRGQGRLTVLSCDRDNGELNPQAVATVLTSARRGGELVVCDLPRHRSEPAEVVLDHADLAVLVVPAEVRACAAARRVAGQLFGEATQAQVVVRGPAPGGLSADEVARAVGLPLLTAMRSQPGLAADLERGRPPTRGRGPLAAAARAVVEALCEVPDAR</sequence>
<evidence type="ECO:0000313" key="2">
    <source>
        <dbReference type="EMBL" id="MBA8931295.1"/>
    </source>
</evidence>
<comment type="caution">
    <text evidence="2">The sequence shown here is derived from an EMBL/GenBank/DDBJ whole genome shotgun (WGS) entry which is preliminary data.</text>
</comment>
<gene>
    <name evidence="2" type="ORF">BC739_008542</name>
</gene>
<protein>
    <submittedName>
        <fullName evidence="2">Secretion/DNA translocation related CpaE-like protein</fullName>
    </submittedName>
</protein>
<dbReference type="EMBL" id="JACJID010000008">
    <property type="protein sequence ID" value="MBA8931295.1"/>
    <property type="molecule type" value="Genomic_DNA"/>
</dbReference>
<keyword evidence="3" id="KW-1185">Reference proteome</keyword>
<dbReference type="NCBIfam" id="TIGR03815">
    <property type="entry name" value="CpaE_hom_Actino"/>
    <property type="match status" value="1"/>
</dbReference>
<dbReference type="InterPro" id="IPR050625">
    <property type="entry name" value="ParA/MinD_ATPase"/>
</dbReference>
<evidence type="ECO:0000313" key="3">
    <source>
        <dbReference type="Proteomes" id="UP000517916"/>
    </source>
</evidence>
<dbReference type="InterPro" id="IPR022521">
    <property type="entry name" value="Rv3660c"/>
</dbReference>
<evidence type="ECO:0000259" key="1">
    <source>
        <dbReference type="Pfam" id="PF26563"/>
    </source>
</evidence>
<dbReference type="InterPro" id="IPR059050">
    <property type="entry name" value="Rv3660c_N"/>
</dbReference>
<organism evidence="2 3">
    <name type="scientific">Kutzneria viridogrisea</name>
    <dbReference type="NCBI Taxonomy" id="47990"/>
    <lineage>
        <taxon>Bacteria</taxon>
        <taxon>Bacillati</taxon>
        <taxon>Actinomycetota</taxon>
        <taxon>Actinomycetes</taxon>
        <taxon>Pseudonocardiales</taxon>
        <taxon>Pseudonocardiaceae</taxon>
        <taxon>Kutzneria</taxon>
    </lineage>
</organism>
<proteinExistence type="predicted"/>
<dbReference type="Gene3D" id="3.40.50.300">
    <property type="entry name" value="P-loop containing nucleotide triphosphate hydrolases"/>
    <property type="match status" value="1"/>
</dbReference>
<dbReference type="Pfam" id="PF06564">
    <property type="entry name" value="CBP_BcsQ"/>
    <property type="match status" value="1"/>
</dbReference>
<dbReference type="RefSeq" id="WP_025353982.1">
    <property type="nucleotide sequence ID" value="NZ_BAAABQ010000015.1"/>
</dbReference>
<dbReference type="InterPro" id="IPR027417">
    <property type="entry name" value="P-loop_NTPase"/>
</dbReference>
<dbReference type="PANTHER" id="PTHR43384:SF11">
    <property type="entry name" value="SEPTUM SITE DETERMINING PROTEIN"/>
    <property type="match status" value="1"/>
</dbReference>
<dbReference type="InterPro" id="IPR017746">
    <property type="entry name" value="Cellulose_synthase_operon_BcsQ"/>
</dbReference>
<reference evidence="2 3" key="1">
    <citation type="submission" date="2020-08" db="EMBL/GenBank/DDBJ databases">
        <title>Genomic Encyclopedia of Archaeal and Bacterial Type Strains, Phase II (KMG-II): from individual species to whole genera.</title>
        <authorList>
            <person name="Goeker M."/>
        </authorList>
    </citation>
    <scope>NUCLEOTIDE SEQUENCE [LARGE SCALE GENOMIC DNA]</scope>
    <source>
        <strain evidence="2 3">DSM 43850</strain>
    </source>
</reference>
<accession>A0ABR6BWR6</accession>